<dbReference type="PANTHER" id="PTHR38340:SF1">
    <property type="entry name" value="S-LAYER PROTEIN"/>
    <property type="match status" value="1"/>
</dbReference>
<dbReference type="InterPro" id="IPR001343">
    <property type="entry name" value="Hemolysn_Ca-bd"/>
</dbReference>
<dbReference type="OrthoDB" id="5242885at2"/>
<dbReference type="GO" id="GO:0005509">
    <property type="term" value="F:calcium ion binding"/>
    <property type="evidence" value="ECO:0007669"/>
    <property type="project" value="InterPro"/>
</dbReference>
<evidence type="ECO:0000313" key="3">
    <source>
        <dbReference type="EMBL" id="SCZ71530.1"/>
    </source>
</evidence>
<sequence>MTTYTVDAIFARYDDFGDIIDVTSGSVSAVTQGRQNSFSYSTLESFNGISQIQFDVDSFSSLNFSSSARLDPNNIFALISEIETDFGTSTVLILSFLQGSVEHEYTIVLDGAEIPVPSSPAAFEQIGASISSFSIPDGAFSDGIDIRYSSLQDVETTQNDLFQGTGFEDRFNGGRGNDRLIGFGGDDVLFGGLGRDRLVGNTGRDELNGGAGRDRLLGGGGNDTLAGGNGNDAVIGGAGRDVLNGGAGNDLLVGGRGLDTFVFRGRFGSDVVRDFNANQDGEDIDLSAVGTIRNFNDLSRNHIEQVGNDVVIDALNGNTITLRNVQLDDLDAGDFIF</sequence>
<evidence type="ECO:0000256" key="2">
    <source>
        <dbReference type="ARBA" id="ARBA00022525"/>
    </source>
</evidence>
<reference evidence="3 4" key="1">
    <citation type="submission" date="2016-10" db="EMBL/GenBank/DDBJ databases">
        <authorList>
            <person name="de Groot N.N."/>
        </authorList>
    </citation>
    <scope>NUCLEOTIDE SEQUENCE [LARGE SCALE GENOMIC DNA]</scope>
    <source>
        <strain evidence="3 4">U95</strain>
    </source>
</reference>
<dbReference type="InterPro" id="IPR011049">
    <property type="entry name" value="Serralysin-like_metalloprot_C"/>
</dbReference>
<comment type="subcellular location">
    <subcellularLocation>
        <location evidence="1">Secreted</location>
    </subcellularLocation>
</comment>
<evidence type="ECO:0000313" key="4">
    <source>
        <dbReference type="Proteomes" id="UP000198767"/>
    </source>
</evidence>
<dbReference type="STRING" id="1156985.SAMN04488118_11243"/>
<dbReference type="AlphaFoldDB" id="A0A1G5RCN2"/>
<protein>
    <submittedName>
        <fullName evidence="3">Hemolysin-type calcium-binding repeat-containing protein</fullName>
    </submittedName>
</protein>
<organism evidence="3 4">
    <name type="scientific">Epibacterium ulvae</name>
    <dbReference type="NCBI Taxonomy" id="1156985"/>
    <lineage>
        <taxon>Bacteria</taxon>
        <taxon>Pseudomonadati</taxon>
        <taxon>Pseudomonadota</taxon>
        <taxon>Alphaproteobacteria</taxon>
        <taxon>Rhodobacterales</taxon>
        <taxon>Roseobacteraceae</taxon>
        <taxon>Epibacterium</taxon>
    </lineage>
</organism>
<name>A0A1G5RCN2_9RHOB</name>
<dbReference type="InterPro" id="IPR018511">
    <property type="entry name" value="Hemolysin-typ_Ca-bd_CS"/>
</dbReference>
<dbReference type="PRINTS" id="PR00313">
    <property type="entry name" value="CABNDNGRPT"/>
</dbReference>
<dbReference type="RefSeq" id="WP_090220667.1">
    <property type="nucleotide sequence ID" value="NZ_FMWG01000012.1"/>
</dbReference>
<accession>A0A1G5RCN2</accession>
<dbReference type="Gene3D" id="2.150.10.10">
    <property type="entry name" value="Serralysin-like metalloprotease, C-terminal"/>
    <property type="match status" value="2"/>
</dbReference>
<dbReference type="PANTHER" id="PTHR38340">
    <property type="entry name" value="S-LAYER PROTEIN"/>
    <property type="match status" value="1"/>
</dbReference>
<dbReference type="PROSITE" id="PS00330">
    <property type="entry name" value="HEMOLYSIN_CALCIUM"/>
    <property type="match status" value="1"/>
</dbReference>
<dbReference type="Proteomes" id="UP000198767">
    <property type="component" value="Unassembled WGS sequence"/>
</dbReference>
<keyword evidence="4" id="KW-1185">Reference proteome</keyword>
<dbReference type="Pfam" id="PF00353">
    <property type="entry name" value="HemolysinCabind"/>
    <property type="match status" value="2"/>
</dbReference>
<dbReference type="GO" id="GO:0005576">
    <property type="term" value="C:extracellular region"/>
    <property type="evidence" value="ECO:0007669"/>
    <property type="project" value="UniProtKB-SubCell"/>
</dbReference>
<keyword evidence="2" id="KW-0964">Secreted</keyword>
<evidence type="ECO:0000256" key="1">
    <source>
        <dbReference type="ARBA" id="ARBA00004613"/>
    </source>
</evidence>
<gene>
    <name evidence="3" type="ORF">SAMN04488118_11243</name>
</gene>
<dbReference type="SUPFAM" id="SSF51120">
    <property type="entry name" value="beta-Roll"/>
    <property type="match status" value="2"/>
</dbReference>
<proteinExistence type="predicted"/>
<dbReference type="EMBL" id="FMWG01000012">
    <property type="protein sequence ID" value="SCZ71530.1"/>
    <property type="molecule type" value="Genomic_DNA"/>
</dbReference>
<dbReference type="InterPro" id="IPR050557">
    <property type="entry name" value="RTX_toxin/Mannuronan_C5-epim"/>
</dbReference>